<dbReference type="AlphaFoldDB" id="A0A4Y2JKF1"/>
<evidence type="ECO:0000313" key="2">
    <source>
        <dbReference type="Proteomes" id="UP000499080"/>
    </source>
</evidence>
<dbReference type="EMBL" id="BGPR01003657">
    <property type="protein sequence ID" value="GBM90843.1"/>
    <property type="molecule type" value="Genomic_DNA"/>
</dbReference>
<organism evidence="1 2">
    <name type="scientific">Araneus ventricosus</name>
    <name type="common">Orbweaver spider</name>
    <name type="synonym">Epeira ventricosa</name>
    <dbReference type="NCBI Taxonomy" id="182803"/>
    <lineage>
        <taxon>Eukaryota</taxon>
        <taxon>Metazoa</taxon>
        <taxon>Ecdysozoa</taxon>
        <taxon>Arthropoda</taxon>
        <taxon>Chelicerata</taxon>
        <taxon>Arachnida</taxon>
        <taxon>Araneae</taxon>
        <taxon>Araneomorphae</taxon>
        <taxon>Entelegynae</taxon>
        <taxon>Araneoidea</taxon>
        <taxon>Araneidae</taxon>
        <taxon>Araneus</taxon>
    </lineage>
</organism>
<name>A0A4Y2JKF1_ARAVE</name>
<comment type="caution">
    <text evidence="1">The sequence shown here is derived from an EMBL/GenBank/DDBJ whole genome shotgun (WGS) entry which is preliminary data.</text>
</comment>
<dbReference type="Proteomes" id="UP000499080">
    <property type="component" value="Unassembled WGS sequence"/>
</dbReference>
<keyword evidence="2" id="KW-1185">Reference proteome</keyword>
<proteinExistence type="predicted"/>
<evidence type="ECO:0000313" key="1">
    <source>
        <dbReference type="EMBL" id="GBM90843.1"/>
    </source>
</evidence>
<sequence>MPQDPRPHTHCGLGHFNAIGIEGFFQKGQFKPRTHDLIIPELLAWYGICGYSELDQMRHSHDALLGKFSPRRLDSEPLFVEPLKIQQVSSSFGEFPFVLFLTKPAPGAKRGKGSRWYHFNFYNI</sequence>
<reference evidence="1 2" key="1">
    <citation type="journal article" date="2019" name="Sci. Rep.">
        <title>Orb-weaving spider Araneus ventricosus genome elucidates the spidroin gene catalogue.</title>
        <authorList>
            <person name="Kono N."/>
            <person name="Nakamura H."/>
            <person name="Ohtoshi R."/>
            <person name="Moran D.A.P."/>
            <person name="Shinohara A."/>
            <person name="Yoshida Y."/>
            <person name="Fujiwara M."/>
            <person name="Mori M."/>
            <person name="Tomita M."/>
            <person name="Arakawa K."/>
        </authorList>
    </citation>
    <scope>NUCLEOTIDE SEQUENCE [LARGE SCALE GENOMIC DNA]</scope>
</reference>
<gene>
    <name evidence="1" type="ORF">AVEN_49807_1</name>
</gene>
<accession>A0A4Y2JKF1</accession>
<protein>
    <submittedName>
        <fullName evidence="1">Uncharacterized protein</fullName>
    </submittedName>
</protein>